<dbReference type="PRINTS" id="PR00111">
    <property type="entry name" value="ABHYDROLASE"/>
</dbReference>
<name>A0A1H3QTI3_9MICO</name>
<dbReference type="GO" id="GO:0003824">
    <property type="term" value="F:catalytic activity"/>
    <property type="evidence" value="ECO:0007669"/>
    <property type="project" value="UniProtKB-ARBA"/>
</dbReference>
<dbReference type="RefSeq" id="WP_092554529.1">
    <property type="nucleotide sequence ID" value="NZ_FNPZ01000002.1"/>
</dbReference>
<reference evidence="2 3" key="1">
    <citation type="submission" date="2016-10" db="EMBL/GenBank/DDBJ databases">
        <authorList>
            <person name="de Groot N.N."/>
        </authorList>
    </citation>
    <scope>NUCLEOTIDE SEQUENCE [LARGE SCALE GENOMIC DNA]</scope>
    <source>
        <strain evidence="2 3">CGMCC 4.3491</strain>
    </source>
</reference>
<gene>
    <name evidence="2" type="ORF">SAMN05216554_2718</name>
</gene>
<protein>
    <submittedName>
        <fullName evidence="2">Pimeloyl-ACP methyl ester carboxylesterase</fullName>
    </submittedName>
</protein>
<evidence type="ECO:0000313" key="2">
    <source>
        <dbReference type="EMBL" id="SDZ16361.1"/>
    </source>
</evidence>
<proteinExistence type="predicted"/>
<dbReference type="Gene3D" id="3.40.50.1820">
    <property type="entry name" value="alpha/beta hydrolase"/>
    <property type="match status" value="1"/>
</dbReference>
<dbReference type="InterPro" id="IPR000073">
    <property type="entry name" value="AB_hydrolase_1"/>
</dbReference>
<dbReference type="SUPFAM" id="SSF53474">
    <property type="entry name" value="alpha/beta-Hydrolases"/>
    <property type="match status" value="1"/>
</dbReference>
<dbReference type="STRING" id="381665.SAMN05216554_2718"/>
<sequence length="265" mass="27283">MSSRFVSRASVTEAGDPALPTALVLHGGGGPRTVAPIVGHLAATHHVLAPTHPGWDGTALPDDLTSVAQLAGDYLELLPSDATESREQHGVTLVGSSIGGWIALEMAIQAASDARRYAGLIDSVIVIDSVGVDVAGEPIADFFSLSPRQLAERAWHDADRGFIDPVGLSDEQRAVQAGNGRAMATIAGAGMSDPSLLARLAAVTVPTLVVWGASDGVVTPAYGRALASAIPNASFVQIEEAGHLPHLEAAGATFEAVDRFLSLPH</sequence>
<dbReference type="PANTHER" id="PTHR43689">
    <property type="entry name" value="HYDROLASE"/>
    <property type="match status" value="1"/>
</dbReference>
<dbReference type="PANTHER" id="PTHR43689:SF8">
    <property type="entry name" value="ALPHA_BETA-HYDROLASES SUPERFAMILY PROTEIN"/>
    <property type="match status" value="1"/>
</dbReference>
<dbReference type="Proteomes" id="UP000198891">
    <property type="component" value="Unassembled WGS sequence"/>
</dbReference>
<dbReference type="InterPro" id="IPR029058">
    <property type="entry name" value="AB_hydrolase_fold"/>
</dbReference>
<dbReference type="EMBL" id="FNPZ01000002">
    <property type="protein sequence ID" value="SDZ16361.1"/>
    <property type="molecule type" value="Genomic_DNA"/>
</dbReference>
<dbReference type="AlphaFoldDB" id="A0A1H3QTI3"/>
<feature type="domain" description="AB hydrolase-1" evidence="1">
    <location>
        <begin position="23"/>
        <end position="255"/>
    </location>
</feature>
<evidence type="ECO:0000259" key="1">
    <source>
        <dbReference type="Pfam" id="PF12697"/>
    </source>
</evidence>
<accession>A0A1H3QTI3</accession>
<organism evidence="2 3">
    <name type="scientific">Herbiconiux ginsengi</name>
    <dbReference type="NCBI Taxonomy" id="381665"/>
    <lineage>
        <taxon>Bacteria</taxon>
        <taxon>Bacillati</taxon>
        <taxon>Actinomycetota</taxon>
        <taxon>Actinomycetes</taxon>
        <taxon>Micrococcales</taxon>
        <taxon>Microbacteriaceae</taxon>
        <taxon>Herbiconiux</taxon>
    </lineage>
</organism>
<dbReference type="OrthoDB" id="3249793at2"/>
<evidence type="ECO:0000313" key="3">
    <source>
        <dbReference type="Proteomes" id="UP000198891"/>
    </source>
</evidence>
<dbReference type="Pfam" id="PF12697">
    <property type="entry name" value="Abhydrolase_6"/>
    <property type="match status" value="1"/>
</dbReference>
<keyword evidence="3" id="KW-1185">Reference proteome</keyword>